<accession>T1JVI6</accession>
<reference evidence="2" key="1">
    <citation type="submission" date="2011-08" db="EMBL/GenBank/DDBJ databases">
        <authorList>
            <person name="Rombauts S."/>
        </authorList>
    </citation>
    <scope>NUCLEOTIDE SEQUENCE</scope>
    <source>
        <strain evidence="2">London</strain>
    </source>
</reference>
<dbReference type="AlphaFoldDB" id="T1JVI6"/>
<dbReference type="EnsemblMetazoa" id="tetur02g04740.1">
    <property type="protein sequence ID" value="tetur02g04740.1"/>
    <property type="gene ID" value="tetur02g04740"/>
</dbReference>
<keyword evidence="2" id="KW-1185">Reference proteome</keyword>
<protein>
    <submittedName>
        <fullName evidence="1">Uncharacterized protein</fullName>
    </submittedName>
</protein>
<dbReference type="Proteomes" id="UP000015104">
    <property type="component" value="Unassembled WGS sequence"/>
</dbReference>
<proteinExistence type="predicted"/>
<organism evidence="1 2">
    <name type="scientific">Tetranychus urticae</name>
    <name type="common">Two-spotted spider mite</name>
    <dbReference type="NCBI Taxonomy" id="32264"/>
    <lineage>
        <taxon>Eukaryota</taxon>
        <taxon>Metazoa</taxon>
        <taxon>Ecdysozoa</taxon>
        <taxon>Arthropoda</taxon>
        <taxon>Chelicerata</taxon>
        <taxon>Arachnida</taxon>
        <taxon>Acari</taxon>
        <taxon>Acariformes</taxon>
        <taxon>Trombidiformes</taxon>
        <taxon>Prostigmata</taxon>
        <taxon>Eleutherengona</taxon>
        <taxon>Raphignathae</taxon>
        <taxon>Tetranychoidea</taxon>
        <taxon>Tetranychidae</taxon>
        <taxon>Tetranychus</taxon>
    </lineage>
</organism>
<reference evidence="1" key="2">
    <citation type="submission" date="2015-06" db="UniProtKB">
        <authorList>
            <consortium name="EnsemblMetazoa"/>
        </authorList>
    </citation>
    <scope>IDENTIFICATION</scope>
</reference>
<sequence length="40" mass="4600">MMMEREVKKESQKNVSKPFPVLTVGGDIYYCFALLSTDPF</sequence>
<evidence type="ECO:0000313" key="1">
    <source>
        <dbReference type="EnsemblMetazoa" id="tetur02g04740.1"/>
    </source>
</evidence>
<name>T1JVI6_TETUR</name>
<evidence type="ECO:0000313" key="2">
    <source>
        <dbReference type="Proteomes" id="UP000015104"/>
    </source>
</evidence>
<dbReference type="EMBL" id="CAEY01000795">
    <property type="status" value="NOT_ANNOTATED_CDS"/>
    <property type="molecule type" value="Genomic_DNA"/>
</dbReference>
<dbReference type="HOGENOM" id="CLU_3299994_0_0_1"/>